<dbReference type="InterPro" id="IPR013341">
    <property type="entry name" value="Mandelate_racemase_N_dom"/>
</dbReference>
<dbReference type="InterPro" id="IPR050237">
    <property type="entry name" value="ATP-dep_AMP-bd_enzyme"/>
</dbReference>
<dbReference type="OrthoDB" id="9774531at2"/>
<dbReference type="Pfam" id="PF00501">
    <property type="entry name" value="AMP-binding"/>
    <property type="match status" value="1"/>
</dbReference>
<gene>
    <name evidence="2" type="ORF">E5982_07980</name>
</gene>
<dbReference type="Gene3D" id="3.20.20.120">
    <property type="entry name" value="Enolase-like C-terminal domain"/>
    <property type="match status" value="1"/>
</dbReference>
<proteinExistence type="predicted"/>
<dbReference type="Pfam" id="PF13378">
    <property type="entry name" value="MR_MLE_C"/>
    <property type="match status" value="1"/>
</dbReference>
<dbReference type="AlphaFoldDB" id="A0A4T9TA95"/>
<evidence type="ECO:0000313" key="3">
    <source>
        <dbReference type="Proteomes" id="UP000309454"/>
    </source>
</evidence>
<dbReference type="InterPro" id="IPR045851">
    <property type="entry name" value="AMP-bd_C_sf"/>
</dbReference>
<dbReference type="InterPro" id="IPR025110">
    <property type="entry name" value="AMP-bd_C"/>
</dbReference>
<dbReference type="UniPathway" id="UPA00079"/>
<dbReference type="SUPFAM" id="SSF54826">
    <property type="entry name" value="Enolase N-terminal domain-like"/>
    <property type="match status" value="1"/>
</dbReference>
<dbReference type="EMBL" id="SSTM01000005">
    <property type="protein sequence ID" value="TJW09999.1"/>
    <property type="molecule type" value="Genomic_DNA"/>
</dbReference>
<keyword evidence="3" id="KW-1185">Reference proteome</keyword>
<dbReference type="InterPro" id="IPR000873">
    <property type="entry name" value="AMP-dep_synth/lig_dom"/>
</dbReference>
<feature type="domain" description="Mandelate racemase/muconate lactonizing enzyme C-terminal" evidence="1">
    <location>
        <begin position="681"/>
        <end position="783"/>
    </location>
</feature>
<dbReference type="InterPro" id="IPR036849">
    <property type="entry name" value="Enolase-like_C_sf"/>
</dbReference>
<protein>
    <submittedName>
        <fullName evidence="2">O-succinylbenzoate synthase</fullName>
    </submittedName>
</protein>
<sequence length="909" mass="98851">MIELFERTARIAPAKDFLTFVDASRHKEIFSYRRVRMLSAFLAFHLQEKGVQPGDAVAVDLPNGPAFVCLALAAAYGGFTLACINQRLTPLEKKARVHELGALGVRVAAMVDSTRAAQMLSFAEKALATGNYQLSHRAIMGEKQDVHDDAIHFAERAAHLFDKDARAIIMFTSGTTGRPKAVPLTWRMLETAAHAANQALDFGRGSQWQAVLPFFHIGGFQVLVRSICAGTPLVVYQKFDPAQVLRDVRQCRISHVSVVDKMLQDLLDADKEDALSRYQCILLGGAAPNQATLQRACQRGIALYASYGMTETSSLMAASRVRSGFDGNLQLLQGYVARIVDPDPMGFGALAVQGPGVFDGYMNARAPRTVDGFFLTGDVAALRGQKIHVRERTVDMFVSGGENIYPAEVARALQGLLGVAEAHVFGIRDEKWGRRPVALVEAQAGRQLPTPWEMRSKLASVLSRVAMPQYIAAVDQLPRQGIGKIDRRAAGQLWQSRLQVKDVRLRSVRIPFKHPFRTAKGVLKYRDLLLVEVEDHQGRVGLGECNAFSTPWYLPEIISHDQRIIREVLAPMVTSEVMVHPREFSRWCATVPAAAGAPMACAAVEEALWDLQGKITGTPLWAAMKAEHQRLGAAGASLPSRANLQPGHEGTVLRIPRVAGALTDYPSAYVGAGAVLGISSVEDTLLKVRLLVEEGCKRVKLKVAPRSGALTVVQAVHAQFPQLMVTLDANQSFSAADMGELLALCALPVAWIEEPLAFADRQKENPAEMYRQLSALQQQIGCPVCLDESVTCAADGYLALRFPQLRVFALKPGKFGGIQSSLEFAIAAQRVGALVWMSGMYDTGVSRRVLAAFEVLPGLGTPGDVGSVTQFFPADITIPPYEFSGSRVTLNPPDYPAGLGCVLNEELLG</sequence>
<dbReference type="Pfam" id="PF02746">
    <property type="entry name" value="MR_MLE_N"/>
    <property type="match status" value="1"/>
</dbReference>
<dbReference type="Gene3D" id="3.40.50.12780">
    <property type="entry name" value="N-terminal domain of ligase-like"/>
    <property type="match status" value="1"/>
</dbReference>
<dbReference type="InterPro" id="IPR020845">
    <property type="entry name" value="AMP-binding_CS"/>
</dbReference>
<evidence type="ECO:0000259" key="1">
    <source>
        <dbReference type="SMART" id="SM00922"/>
    </source>
</evidence>
<dbReference type="PROSITE" id="PS00455">
    <property type="entry name" value="AMP_BINDING"/>
    <property type="match status" value="1"/>
</dbReference>
<dbReference type="SFLD" id="SFLDS00001">
    <property type="entry name" value="Enolase"/>
    <property type="match status" value="1"/>
</dbReference>
<dbReference type="PANTHER" id="PTHR43767:SF1">
    <property type="entry name" value="NONRIBOSOMAL PEPTIDE SYNTHASE PES1 (EUROFUNG)-RELATED"/>
    <property type="match status" value="1"/>
</dbReference>
<dbReference type="UniPathway" id="UPA01057">
    <property type="reaction ID" value="UER00165"/>
</dbReference>
<dbReference type="InterPro" id="IPR029017">
    <property type="entry name" value="Enolase-like_N"/>
</dbReference>
<dbReference type="GO" id="GO:0016878">
    <property type="term" value="F:acid-thiol ligase activity"/>
    <property type="evidence" value="ECO:0007669"/>
    <property type="project" value="UniProtKB-ARBA"/>
</dbReference>
<dbReference type="RefSeq" id="WP_136846050.1">
    <property type="nucleotide sequence ID" value="NZ_SSTM01000005.1"/>
</dbReference>
<dbReference type="Gene3D" id="3.30.300.30">
    <property type="match status" value="1"/>
</dbReference>
<dbReference type="Pfam" id="PF13193">
    <property type="entry name" value="AMP-binding_C"/>
    <property type="match status" value="1"/>
</dbReference>
<dbReference type="GO" id="GO:0009234">
    <property type="term" value="P:menaquinone biosynthetic process"/>
    <property type="evidence" value="ECO:0007669"/>
    <property type="project" value="UniProtKB-UniPathway"/>
</dbReference>
<accession>A0A4T9TA95</accession>
<evidence type="ECO:0000313" key="2">
    <source>
        <dbReference type="EMBL" id="TJW09999.1"/>
    </source>
</evidence>
<dbReference type="PANTHER" id="PTHR43767">
    <property type="entry name" value="LONG-CHAIN-FATTY-ACID--COA LIGASE"/>
    <property type="match status" value="1"/>
</dbReference>
<name>A0A4T9TA95_9ACTN</name>
<dbReference type="SUPFAM" id="SSF51604">
    <property type="entry name" value="Enolase C-terminal domain-like"/>
    <property type="match status" value="1"/>
</dbReference>
<dbReference type="InterPro" id="IPR029065">
    <property type="entry name" value="Enolase_C-like"/>
</dbReference>
<dbReference type="Gene3D" id="3.30.390.10">
    <property type="entry name" value="Enolase-like, N-terminal domain"/>
    <property type="match status" value="1"/>
</dbReference>
<reference evidence="2 3" key="1">
    <citation type="submission" date="2019-04" db="EMBL/GenBank/DDBJ databases">
        <title>Microbes associate with the intestines of laboratory mice.</title>
        <authorList>
            <person name="Navarre W."/>
            <person name="Wong E."/>
            <person name="Huang K.C."/>
            <person name="Tropini C."/>
            <person name="Ng K."/>
            <person name="Yu B."/>
        </authorList>
    </citation>
    <scope>NUCLEOTIDE SEQUENCE [LARGE SCALE GENOMIC DNA]</scope>
    <source>
        <strain evidence="2 3">NM48_B13</strain>
    </source>
</reference>
<dbReference type="SMART" id="SM00922">
    <property type="entry name" value="MR_MLE"/>
    <property type="match status" value="1"/>
</dbReference>
<dbReference type="SFLD" id="SFLDF00009">
    <property type="entry name" value="o-succinylbenzoate_synthase"/>
    <property type="match status" value="1"/>
</dbReference>
<dbReference type="InterPro" id="IPR013342">
    <property type="entry name" value="Mandelate_racemase_C"/>
</dbReference>
<organism evidence="2 3">
    <name type="scientific">Parvibacter caecicola</name>
    <dbReference type="NCBI Taxonomy" id="747645"/>
    <lineage>
        <taxon>Bacteria</taxon>
        <taxon>Bacillati</taxon>
        <taxon>Actinomycetota</taxon>
        <taxon>Coriobacteriia</taxon>
        <taxon>Coriobacteriales</taxon>
        <taxon>Coriobacteriaceae</taxon>
        <taxon>Parvibacter</taxon>
    </lineage>
</organism>
<dbReference type="InterPro" id="IPR042099">
    <property type="entry name" value="ANL_N_sf"/>
</dbReference>
<dbReference type="SFLD" id="SFLDG00180">
    <property type="entry name" value="muconate_cycloisomerase"/>
    <property type="match status" value="1"/>
</dbReference>
<dbReference type="SUPFAM" id="SSF56801">
    <property type="entry name" value="Acetyl-CoA synthetase-like"/>
    <property type="match status" value="1"/>
</dbReference>
<dbReference type="Proteomes" id="UP000309454">
    <property type="component" value="Unassembled WGS sequence"/>
</dbReference>
<comment type="caution">
    <text evidence="2">The sequence shown here is derived from an EMBL/GenBank/DDBJ whole genome shotgun (WGS) entry which is preliminary data.</text>
</comment>